<protein>
    <submittedName>
        <fullName evidence="1">Acyl-CoA dehydrogenase</fullName>
    </submittedName>
</protein>
<dbReference type="EMBL" id="QEEX01000002">
    <property type="protein sequence ID" value="PWB96347.1"/>
    <property type="molecule type" value="Genomic_DNA"/>
</dbReference>
<name>A0A2U1SXI8_9MICO</name>
<reference evidence="2" key="1">
    <citation type="submission" date="2018-04" db="EMBL/GenBank/DDBJ databases">
        <authorList>
            <person name="Liu S."/>
            <person name="Wang Z."/>
            <person name="Li J."/>
        </authorList>
    </citation>
    <scope>NUCLEOTIDE SEQUENCE [LARGE SCALE GENOMIC DNA]</scope>
    <source>
        <strain evidence="2">S1194</strain>
    </source>
</reference>
<dbReference type="KEGG" id="salc:C2138_02665"/>
<accession>A0A2U1SXI8</accession>
<organism evidence="1 2">
    <name type="scientific">Homoserinimonas hongtaonis</name>
    <dbReference type="NCBI Taxonomy" id="2079791"/>
    <lineage>
        <taxon>Bacteria</taxon>
        <taxon>Bacillati</taxon>
        <taxon>Actinomycetota</taxon>
        <taxon>Actinomycetes</taxon>
        <taxon>Micrococcales</taxon>
        <taxon>Microbacteriaceae</taxon>
        <taxon>Homoserinimonas</taxon>
    </lineage>
</organism>
<evidence type="ECO:0000313" key="2">
    <source>
        <dbReference type="Proteomes" id="UP000244978"/>
    </source>
</evidence>
<dbReference type="Proteomes" id="UP000244978">
    <property type="component" value="Unassembled WGS sequence"/>
</dbReference>
<gene>
    <name evidence="1" type="ORF">DF220_11420</name>
</gene>
<dbReference type="GO" id="GO:0003989">
    <property type="term" value="F:acetyl-CoA carboxylase activity"/>
    <property type="evidence" value="ECO:0007669"/>
    <property type="project" value="InterPro"/>
</dbReference>
<dbReference type="InterPro" id="IPR032716">
    <property type="entry name" value="ACC_epsilon"/>
</dbReference>
<evidence type="ECO:0000313" key="1">
    <source>
        <dbReference type="EMBL" id="PWB96347.1"/>
    </source>
</evidence>
<dbReference type="GO" id="GO:0004658">
    <property type="term" value="F:propionyl-CoA carboxylase activity"/>
    <property type="evidence" value="ECO:0007669"/>
    <property type="project" value="InterPro"/>
</dbReference>
<keyword evidence="2" id="KW-1185">Reference proteome</keyword>
<comment type="caution">
    <text evidence="1">The sequence shown here is derived from an EMBL/GenBank/DDBJ whole genome shotgun (WGS) entry which is preliminary data.</text>
</comment>
<dbReference type="Pfam" id="PF13822">
    <property type="entry name" value="ACC_epsilon"/>
    <property type="match status" value="1"/>
</dbReference>
<dbReference type="OrthoDB" id="5120802at2"/>
<proteinExistence type="predicted"/>
<dbReference type="AlphaFoldDB" id="A0A2U1SXI8"/>
<sequence>MVPEPIDIAVTGGSPTATEAAAVVAVVSSVVDELREADDPAPVATSAWMRSARSLRTPLRAGPGAWAASRPLR</sequence>